<gene>
    <name evidence="3" type="ORF">DI551_09420</name>
</gene>
<dbReference type="Proteomes" id="UP000249417">
    <property type="component" value="Unassembled WGS sequence"/>
</dbReference>
<dbReference type="Gene3D" id="2.150.10.10">
    <property type="entry name" value="Serralysin-like metalloprotease, C-terminal"/>
    <property type="match status" value="8"/>
</dbReference>
<accession>A0A2W5MU20</accession>
<dbReference type="InterPro" id="IPR050557">
    <property type="entry name" value="RTX_toxin/Mannuronan_C5-epim"/>
</dbReference>
<evidence type="ECO:0000313" key="3">
    <source>
        <dbReference type="EMBL" id="PZQ44771.1"/>
    </source>
</evidence>
<organism evidence="3 4">
    <name type="scientific">Micavibrio aeruginosavorus</name>
    <dbReference type="NCBI Taxonomy" id="349221"/>
    <lineage>
        <taxon>Bacteria</taxon>
        <taxon>Pseudomonadati</taxon>
        <taxon>Bdellovibrionota</taxon>
        <taxon>Bdellovibrionia</taxon>
        <taxon>Bdellovibrionales</taxon>
        <taxon>Pseudobdellovibrionaceae</taxon>
        <taxon>Micavibrio</taxon>
    </lineage>
</organism>
<dbReference type="PROSITE" id="PS00330">
    <property type="entry name" value="HEMOLYSIN_CALCIUM"/>
    <property type="match status" value="9"/>
</dbReference>
<dbReference type="PRINTS" id="PR00313">
    <property type="entry name" value="CABNDNGRPT"/>
</dbReference>
<dbReference type="InterPro" id="IPR018511">
    <property type="entry name" value="Hemolysin-typ_Ca-bd_CS"/>
</dbReference>
<dbReference type="GO" id="GO:0005576">
    <property type="term" value="C:extracellular region"/>
    <property type="evidence" value="ECO:0007669"/>
    <property type="project" value="UniProtKB-SubCell"/>
</dbReference>
<keyword evidence="2" id="KW-0964">Secreted</keyword>
<dbReference type="SUPFAM" id="SSF51120">
    <property type="entry name" value="beta-Roll"/>
    <property type="match status" value="7"/>
</dbReference>
<name>A0A2W5MU20_9BACT</name>
<dbReference type="GO" id="GO:0005509">
    <property type="term" value="F:calcium ion binding"/>
    <property type="evidence" value="ECO:0007669"/>
    <property type="project" value="InterPro"/>
</dbReference>
<dbReference type="EMBL" id="QFQB01000078">
    <property type="protein sequence ID" value="PZQ44771.1"/>
    <property type="molecule type" value="Genomic_DNA"/>
</dbReference>
<reference evidence="3 4" key="1">
    <citation type="submission" date="2017-08" db="EMBL/GenBank/DDBJ databases">
        <title>Infants hospitalized years apart are colonized by the same room-sourced microbial strains.</title>
        <authorList>
            <person name="Brooks B."/>
            <person name="Olm M.R."/>
            <person name="Firek B.A."/>
            <person name="Baker R."/>
            <person name="Thomas B.C."/>
            <person name="Morowitz M.J."/>
            <person name="Banfield J.F."/>
        </authorList>
    </citation>
    <scope>NUCLEOTIDE SEQUENCE [LARGE SCALE GENOMIC DNA]</scope>
    <source>
        <strain evidence="3">S2_005_002_R2_29</strain>
    </source>
</reference>
<evidence type="ECO:0000313" key="4">
    <source>
        <dbReference type="Proteomes" id="UP000249417"/>
    </source>
</evidence>
<sequence>AGDYTLDVRTLFLPTLRGYGDMPDLHIAMSKDEDLLDMMQDIAAKNMAALLDPAFDLAEKVKDILFRWAGVDGLAANARGAYIDAREVAFLEKLTGEPFYQNGSPNPRPTAADMIHGAFEDAYDVFFARILTQAAGAAIFTQTATYNPLTDDFEGAFEIDLDAIEDTFSGLALDEEELLQAWVSIVRLIDQTVGVDALSTTDHDALADIVAQSDPDSLLSLGIVLATVQDAAGLTLNGNSSANTLTGAEGNDTIYGYGGNDTLYGSYGHDTLDGGDGNDTLRGDIGDDTLIGGAGNDTYIYTQGIDTIKDDSGNDVIVFDSAYSASQITMGYSPDSADDLYIYIGGQLAVRIEDYAAGTGAVETLRFSGDPDIALSSVVAVMNGTSGNDSLIASDTGYMLDDRIYGLAGNDVLSGGLGNDYLVGGQGDDAYYIQAGVDSIFDDGGIDTIVFENGLNYTDFSYEYDIVNSQLKIFFSDVLYTIIQRQFIQNYSIEYFEFDDNVAIATNTLIVPVQGTDGNETIYGFEVGASSDNLIYAGAGSDFVYGQTGNDTIYGEGGNDTLYGDVGDDTLYGGEGNDNLYGGEGNDTLNGGIGINTLNGGAGNDTYVFTAAEGGRITINESVSSGSDTLLYHGVDADNVRMWTTNTGQILVYSGSDIITITGAISGMSGTTSESRVPWYVEQFIFDDNTVWDLAASVTLTGTDNEIGTEYGYGSYISDIIYGLGGTDILYGNRGDDTLYGGDGNDTLYGAVGNDILNGGSGTDVLYGHDGNDTLNGGTGNDTLNGDAGDDTYVFTAGDGSDTINEVSGAVGTDTILYHGVDPINVRLWTTSAGHVQIFSGSDVITISGQISGVSGTTSEPRAHWYVEELVFDDTTVWSFLGGLVLTGTNNAGTEYGYGNLYDDKIYGFGGTDILYGNRGNDTLYGGDGTDTLRGGAGNDTLNGDAGNDILYGEDGNDILNGGTGNDTLNGDVGDDTYKFNVGDGADIINEVSGATGGVDTILYHGVDPTSVRLWTTSSGQVIIYSGSDVITISGAISGVSGTTSEPRAHWYVEELVFDDNTTWSFTGGLTLTGSDNAAGTEYGYGNLYNDTIYGLGGTDMLYGNRGDDALYGGDGNDTLRGGDGNDMLYGESGNDTLYGDDGNDTLHASTGDTLYGGVGDDTYVFTAGDGTVVFNDAFGTEYGNDTILYHGVDIENVRLWTTSAGHVIVYHGTDVLTISGSTGSVSGTTNEVRAAHHIEQMVFDDTSVINFVSGLTLTGTDNASGTENGYGTVYGDTIYGLSGTDMLYGNRGDDALYGGDGNDTLRGGAGNDTLYGETGADTLYGDAGDDILVAGDGTDSLYGGADSDTFLFNTINANSDIIADFSLSQNDKIDLSDMLQGYDPVTQAITDWVHITTSGSNSLLKVDVDGGGNNFMQIATISGVTGLTDEATLVSSGHLVVT</sequence>
<comment type="subcellular location">
    <subcellularLocation>
        <location evidence="1">Secreted</location>
    </subcellularLocation>
</comment>
<dbReference type="InterPro" id="IPR001343">
    <property type="entry name" value="Hemolysn_Ca-bd"/>
</dbReference>
<evidence type="ECO:0000256" key="2">
    <source>
        <dbReference type="ARBA" id="ARBA00022525"/>
    </source>
</evidence>
<dbReference type="InterPro" id="IPR011049">
    <property type="entry name" value="Serralysin-like_metalloprot_C"/>
</dbReference>
<comment type="caution">
    <text evidence="3">The sequence shown here is derived from an EMBL/GenBank/DDBJ whole genome shotgun (WGS) entry which is preliminary data.</text>
</comment>
<evidence type="ECO:0000256" key="1">
    <source>
        <dbReference type="ARBA" id="ARBA00004613"/>
    </source>
</evidence>
<dbReference type="NCBIfam" id="TIGR03661">
    <property type="entry name" value="T1SS_VCA0849"/>
    <property type="match status" value="1"/>
</dbReference>
<protein>
    <submittedName>
        <fullName evidence="3">Uncharacterized protein</fullName>
    </submittedName>
</protein>
<dbReference type="Pfam" id="PF00353">
    <property type="entry name" value="HemolysinCabind"/>
    <property type="match status" value="10"/>
</dbReference>
<feature type="non-terminal residue" evidence="3">
    <location>
        <position position="1"/>
    </location>
</feature>
<proteinExistence type="predicted"/>
<dbReference type="PANTHER" id="PTHR38340:SF1">
    <property type="entry name" value="S-LAYER PROTEIN"/>
    <property type="match status" value="1"/>
</dbReference>
<dbReference type="PANTHER" id="PTHR38340">
    <property type="entry name" value="S-LAYER PROTEIN"/>
    <property type="match status" value="1"/>
</dbReference>
<dbReference type="InterPro" id="IPR019960">
    <property type="entry name" value="T1SS_VCA0849"/>
</dbReference>